<proteinExistence type="predicted"/>
<feature type="region of interest" description="Disordered" evidence="1">
    <location>
        <begin position="1"/>
        <end position="34"/>
    </location>
</feature>
<sequence length="119" mass="12469">MRSRGCFESPKHAECQGRRPTATHAGKLGTPNMEPATAECLTELRAAGPAKVAGSEGACRTNINANDPGKATDQDGVARGHEDEGSRHLLTGGRSPGERPGDYRPYPNCTGVSLVPQNS</sequence>
<dbReference type="EMBL" id="JANPWB010000001">
    <property type="protein sequence ID" value="KAJ1214823.1"/>
    <property type="molecule type" value="Genomic_DNA"/>
</dbReference>
<evidence type="ECO:0000313" key="3">
    <source>
        <dbReference type="Proteomes" id="UP001066276"/>
    </source>
</evidence>
<dbReference type="Proteomes" id="UP001066276">
    <property type="component" value="Chromosome 1_1"/>
</dbReference>
<accession>A0AAV7WQN4</accession>
<feature type="region of interest" description="Disordered" evidence="1">
    <location>
        <begin position="59"/>
        <end position="119"/>
    </location>
</feature>
<evidence type="ECO:0000313" key="2">
    <source>
        <dbReference type="EMBL" id="KAJ1214823.1"/>
    </source>
</evidence>
<dbReference type="AlphaFoldDB" id="A0AAV7WQN4"/>
<evidence type="ECO:0000256" key="1">
    <source>
        <dbReference type="SAM" id="MobiDB-lite"/>
    </source>
</evidence>
<keyword evidence="3" id="KW-1185">Reference proteome</keyword>
<name>A0AAV7WQN4_PLEWA</name>
<comment type="caution">
    <text evidence="2">The sequence shown here is derived from an EMBL/GenBank/DDBJ whole genome shotgun (WGS) entry which is preliminary data.</text>
</comment>
<reference evidence="2" key="1">
    <citation type="journal article" date="2022" name="bioRxiv">
        <title>Sequencing and chromosome-scale assembly of the giantPleurodeles waltlgenome.</title>
        <authorList>
            <person name="Brown T."/>
            <person name="Elewa A."/>
            <person name="Iarovenko S."/>
            <person name="Subramanian E."/>
            <person name="Araus A.J."/>
            <person name="Petzold A."/>
            <person name="Susuki M."/>
            <person name="Suzuki K.-i.T."/>
            <person name="Hayashi T."/>
            <person name="Toyoda A."/>
            <person name="Oliveira C."/>
            <person name="Osipova E."/>
            <person name="Leigh N.D."/>
            <person name="Simon A."/>
            <person name="Yun M.H."/>
        </authorList>
    </citation>
    <scope>NUCLEOTIDE SEQUENCE</scope>
    <source>
        <strain evidence="2">20211129_DDA</strain>
        <tissue evidence="2">Liver</tissue>
    </source>
</reference>
<gene>
    <name evidence="2" type="ORF">NDU88_002434</name>
</gene>
<protein>
    <submittedName>
        <fullName evidence="2">Uncharacterized protein</fullName>
    </submittedName>
</protein>
<organism evidence="2 3">
    <name type="scientific">Pleurodeles waltl</name>
    <name type="common">Iberian ribbed newt</name>
    <dbReference type="NCBI Taxonomy" id="8319"/>
    <lineage>
        <taxon>Eukaryota</taxon>
        <taxon>Metazoa</taxon>
        <taxon>Chordata</taxon>
        <taxon>Craniata</taxon>
        <taxon>Vertebrata</taxon>
        <taxon>Euteleostomi</taxon>
        <taxon>Amphibia</taxon>
        <taxon>Batrachia</taxon>
        <taxon>Caudata</taxon>
        <taxon>Salamandroidea</taxon>
        <taxon>Salamandridae</taxon>
        <taxon>Pleurodelinae</taxon>
        <taxon>Pleurodeles</taxon>
    </lineage>
</organism>
<feature type="compositionally biased region" description="Basic and acidic residues" evidence="1">
    <location>
        <begin position="70"/>
        <end position="87"/>
    </location>
</feature>